<protein>
    <submittedName>
        <fullName evidence="3">Uncharacterized protein</fullName>
    </submittedName>
</protein>
<reference evidence="3" key="1">
    <citation type="submission" date="2022-02" db="EMBL/GenBank/DDBJ databases">
        <authorList>
            <person name="King R."/>
        </authorList>
    </citation>
    <scope>NUCLEOTIDE SEQUENCE</scope>
</reference>
<dbReference type="EMBL" id="OU899037">
    <property type="protein sequence ID" value="CAH1738220.1"/>
    <property type="molecule type" value="Genomic_DNA"/>
</dbReference>
<feature type="region of interest" description="Disordered" evidence="1">
    <location>
        <begin position="1"/>
        <end position="22"/>
    </location>
</feature>
<accession>A0A9P0NR59</accession>
<proteinExistence type="predicted"/>
<feature type="region of interest" description="Disordered" evidence="1">
    <location>
        <begin position="262"/>
        <end position="284"/>
    </location>
</feature>
<name>A0A9P0NR59_APHGO</name>
<keyword evidence="4" id="KW-1185">Reference proteome</keyword>
<evidence type="ECO:0000313" key="3">
    <source>
        <dbReference type="EMBL" id="CAH1738220.1"/>
    </source>
</evidence>
<dbReference type="Proteomes" id="UP001154329">
    <property type="component" value="Chromosome 4"/>
</dbReference>
<feature type="region of interest" description="Disordered" evidence="1">
    <location>
        <begin position="111"/>
        <end position="147"/>
    </location>
</feature>
<keyword evidence="2" id="KW-1133">Transmembrane helix</keyword>
<dbReference type="OrthoDB" id="8964374at2759"/>
<sequence length="457" mass="51343">MDKQQEAAVAAAGTPSEDSISMKTEYPTHEVYVSEPPPAYKLKTRPTAVQIARIAAFTVIACSFILGSFMLAAAWLQANASCSQLMHAEALLRQSEEAVDRPQYQALVDPLQSDETSDSKQEELPVHQQSTRNAESSTTVNNDQQPAAPVQIKFPMDLDFDEIVGALLEKNQRSRMNCVIEKKRAEEVMDHQPKTLRLPFGVNITTDPRFEHVTGERLSIVCESGHDERRAPSPVEQMQQQPSIMMPMPMGNNPMTHLPSMMGPPPPPPPPQPHHMPHPHHHQGPIPLAMIARINSDIDNQLQLQEQQQIEDHIIPIFQQLLPELRPSPDNHHEHQQHHKQEAEDRAMPNKVLYHPAMAEGRAMYTVAISDKPNGDGPMMHHQVMPSESVRQNAPIFQRVPIHVPVSMMMSPGAGQSVQQDNPIDEPKPDLRPHFVHPRSVESVQEINQNEEMDSRK</sequence>
<feature type="region of interest" description="Disordered" evidence="1">
    <location>
        <begin position="412"/>
        <end position="457"/>
    </location>
</feature>
<evidence type="ECO:0000256" key="1">
    <source>
        <dbReference type="SAM" id="MobiDB-lite"/>
    </source>
</evidence>
<evidence type="ECO:0000256" key="2">
    <source>
        <dbReference type="SAM" id="Phobius"/>
    </source>
</evidence>
<keyword evidence="2" id="KW-0472">Membrane</keyword>
<dbReference type="AlphaFoldDB" id="A0A9P0NR59"/>
<gene>
    <name evidence="3" type="ORF">APHIGO_LOCUS11610</name>
</gene>
<feature type="region of interest" description="Disordered" evidence="1">
    <location>
        <begin position="325"/>
        <end position="346"/>
    </location>
</feature>
<feature type="compositionally biased region" description="Pro residues" evidence="1">
    <location>
        <begin position="262"/>
        <end position="274"/>
    </location>
</feature>
<organism evidence="3 4">
    <name type="scientific">Aphis gossypii</name>
    <name type="common">Cotton aphid</name>
    <dbReference type="NCBI Taxonomy" id="80765"/>
    <lineage>
        <taxon>Eukaryota</taxon>
        <taxon>Metazoa</taxon>
        <taxon>Ecdysozoa</taxon>
        <taxon>Arthropoda</taxon>
        <taxon>Hexapoda</taxon>
        <taxon>Insecta</taxon>
        <taxon>Pterygota</taxon>
        <taxon>Neoptera</taxon>
        <taxon>Paraneoptera</taxon>
        <taxon>Hemiptera</taxon>
        <taxon>Sternorrhyncha</taxon>
        <taxon>Aphidomorpha</taxon>
        <taxon>Aphidoidea</taxon>
        <taxon>Aphididae</taxon>
        <taxon>Aphidini</taxon>
        <taxon>Aphis</taxon>
        <taxon>Aphis</taxon>
    </lineage>
</organism>
<feature type="compositionally biased region" description="Polar residues" evidence="1">
    <location>
        <begin position="127"/>
        <end position="145"/>
    </location>
</feature>
<evidence type="ECO:0000313" key="4">
    <source>
        <dbReference type="Proteomes" id="UP001154329"/>
    </source>
</evidence>
<keyword evidence="2" id="KW-0812">Transmembrane</keyword>
<feature type="compositionally biased region" description="Basic and acidic residues" evidence="1">
    <location>
        <begin position="327"/>
        <end position="346"/>
    </location>
</feature>
<reference evidence="3" key="2">
    <citation type="submission" date="2022-10" db="EMBL/GenBank/DDBJ databases">
        <authorList>
            <consortium name="ENA_rothamsted_submissions"/>
            <consortium name="culmorum"/>
            <person name="King R."/>
        </authorList>
    </citation>
    <scope>NUCLEOTIDE SEQUENCE</scope>
</reference>
<feature type="transmembrane region" description="Helical" evidence="2">
    <location>
        <begin position="51"/>
        <end position="76"/>
    </location>
</feature>